<evidence type="ECO:0000313" key="5">
    <source>
        <dbReference type="Proteomes" id="UP001146793"/>
    </source>
</evidence>
<gene>
    <name evidence="4" type="ORF">M0812_07873</name>
</gene>
<feature type="signal peptide" evidence="2">
    <location>
        <begin position="1"/>
        <end position="26"/>
    </location>
</feature>
<accession>A0AAV7ZZ81</accession>
<evidence type="ECO:0000256" key="1">
    <source>
        <dbReference type="SAM" id="Phobius"/>
    </source>
</evidence>
<feature type="domain" description="Dystroglycan-type cadherin-like" evidence="3">
    <location>
        <begin position="288"/>
        <end position="395"/>
    </location>
</feature>
<dbReference type="InterPro" id="IPR013783">
    <property type="entry name" value="Ig-like_fold"/>
</dbReference>
<keyword evidence="1" id="KW-1133">Transmembrane helix</keyword>
<dbReference type="Proteomes" id="UP001146793">
    <property type="component" value="Unassembled WGS sequence"/>
</dbReference>
<dbReference type="InterPro" id="IPR015919">
    <property type="entry name" value="Cadherin-like_sf"/>
</dbReference>
<dbReference type="EMBL" id="JANTQA010000018">
    <property type="protein sequence ID" value="KAJ3446878.1"/>
    <property type="molecule type" value="Genomic_DNA"/>
</dbReference>
<protein>
    <submittedName>
        <fullName evidence="4">Dystroglycan-related</fullName>
    </submittedName>
</protein>
<organism evidence="4 5">
    <name type="scientific">Anaeramoeba flamelloides</name>
    <dbReference type="NCBI Taxonomy" id="1746091"/>
    <lineage>
        <taxon>Eukaryota</taxon>
        <taxon>Metamonada</taxon>
        <taxon>Anaeramoebidae</taxon>
        <taxon>Anaeramoeba</taxon>
    </lineage>
</organism>
<keyword evidence="1" id="KW-0812">Transmembrane</keyword>
<keyword evidence="1" id="KW-0472">Membrane</keyword>
<dbReference type="GO" id="GO:0005509">
    <property type="term" value="F:calcium ion binding"/>
    <property type="evidence" value="ECO:0007669"/>
    <property type="project" value="InterPro"/>
</dbReference>
<feature type="transmembrane region" description="Helical" evidence="1">
    <location>
        <begin position="609"/>
        <end position="631"/>
    </location>
</feature>
<dbReference type="Gene3D" id="2.60.40.10">
    <property type="entry name" value="Immunoglobulins"/>
    <property type="match status" value="3"/>
</dbReference>
<feature type="domain" description="Dystroglycan-type cadherin-like" evidence="3">
    <location>
        <begin position="396"/>
        <end position="505"/>
    </location>
</feature>
<feature type="domain" description="Dystroglycan-type cadherin-like" evidence="3">
    <location>
        <begin position="506"/>
        <end position="606"/>
    </location>
</feature>
<dbReference type="GO" id="GO:0016020">
    <property type="term" value="C:membrane"/>
    <property type="evidence" value="ECO:0007669"/>
    <property type="project" value="InterPro"/>
</dbReference>
<sequence>MIHHFLNSLFLIPIVLFLFFINPTNEKEVSCPYIQFGNEYQANNYTDSDQETPTIASIGASNERYLIAWTSLNQDGSGYGIFAQMFDSNSNGGNKIGNEFQVNNYTDSQQKSPAIASIGANNESPAIASIGANRERFVICWQSDQQDDSGNGVYAQMFDSNSNEANKIGSEFQVNTFTDGGQQSPAIASIGANREKFVITWQSNNQDGYSYGVYGQVYDSNDDGGTKATSEFLVNTQTSDIQKSTSIFSIGARANGKEQFVISWQSLNQDGSGEGVYAQNYQLSAKPETNKQIADQYFENNNQFNFQFDQDIFIDPNTNNNNNNNNENLTYQAQLSNDQDLPNGLNFDSKTRQFSGSVSNYDSCQDWVIEIIANENQCNLSNHQVFQLLSANEKPETNNTIPYQELSYGLGDYSDFDFKVPKFCFFDRQENEYSLDYESTLENDDPLPEWLVFDNSNQERKFLINGNSQLTRNEMGNYQIKVIAKDYCNLTTNQIFNFQIINDSPYVNRPIKDLEMDLHDKRTFIFDMDTFLDPNDDDLTYTIKVNDNGDAPNWITFIENKRKITIDPKDDEENAGTFKIKIISSDGLLKTFDEFNLRINQEQSSSANLFSIFNLFLTSSLFFLFFFVNLITF</sequence>
<dbReference type="AlphaFoldDB" id="A0AAV7ZZ81"/>
<feature type="chain" id="PRO_5043698159" evidence="2">
    <location>
        <begin position="27"/>
        <end position="633"/>
    </location>
</feature>
<dbReference type="SUPFAM" id="SSF49313">
    <property type="entry name" value="Cadherin-like"/>
    <property type="match status" value="3"/>
</dbReference>
<evidence type="ECO:0000259" key="3">
    <source>
        <dbReference type="SMART" id="SM00736"/>
    </source>
</evidence>
<name>A0AAV7ZZ81_9EUKA</name>
<evidence type="ECO:0000256" key="2">
    <source>
        <dbReference type="SAM" id="SignalP"/>
    </source>
</evidence>
<comment type="caution">
    <text evidence="4">The sequence shown here is derived from an EMBL/GenBank/DDBJ whole genome shotgun (WGS) entry which is preliminary data.</text>
</comment>
<dbReference type="InterPro" id="IPR006644">
    <property type="entry name" value="Cadg"/>
</dbReference>
<proteinExistence type="predicted"/>
<keyword evidence="2" id="KW-0732">Signal</keyword>
<dbReference type="Pfam" id="PF05345">
    <property type="entry name" value="He_PIG"/>
    <property type="match status" value="1"/>
</dbReference>
<evidence type="ECO:0000313" key="4">
    <source>
        <dbReference type="EMBL" id="KAJ3446878.1"/>
    </source>
</evidence>
<reference evidence="4" key="1">
    <citation type="submission" date="2022-08" db="EMBL/GenBank/DDBJ databases">
        <title>Novel sulphate-reducing endosymbionts in the free-living metamonad Anaeramoeba.</title>
        <authorList>
            <person name="Jerlstrom-Hultqvist J."/>
            <person name="Cepicka I."/>
            <person name="Gallot-Lavallee L."/>
            <person name="Salas-Leiva D."/>
            <person name="Curtis B.A."/>
            <person name="Zahonova K."/>
            <person name="Pipaliya S."/>
            <person name="Dacks J."/>
            <person name="Roger A.J."/>
        </authorList>
    </citation>
    <scope>NUCLEOTIDE SEQUENCE</scope>
    <source>
        <strain evidence="4">Busselton2</strain>
    </source>
</reference>
<dbReference type="SMART" id="SM00736">
    <property type="entry name" value="CADG"/>
    <property type="match status" value="3"/>
</dbReference>